<dbReference type="AlphaFoldDB" id="A0A3B0VJW9"/>
<evidence type="ECO:0000313" key="1">
    <source>
        <dbReference type="EMBL" id="VAW31964.1"/>
    </source>
</evidence>
<accession>A0A3B0VJW9</accession>
<dbReference type="EMBL" id="UOEU01000305">
    <property type="protein sequence ID" value="VAW31964.1"/>
    <property type="molecule type" value="Genomic_DNA"/>
</dbReference>
<protein>
    <submittedName>
        <fullName evidence="1">Uncharacterized protein</fullName>
    </submittedName>
</protein>
<name>A0A3B0VJW9_9ZZZZ</name>
<organism evidence="1">
    <name type="scientific">hydrothermal vent metagenome</name>
    <dbReference type="NCBI Taxonomy" id="652676"/>
    <lineage>
        <taxon>unclassified sequences</taxon>
        <taxon>metagenomes</taxon>
        <taxon>ecological metagenomes</taxon>
    </lineage>
</organism>
<reference evidence="1" key="1">
    <citation type="submission" date="2018-06" db="EMBL/GenBank/DDBJ databases">
        <authorList>
            <person name="Zhirakovskaya E."/>
        </authorList>
    </citation>
    <scope>NUCLEOTIDE SEQUENCE</scope>
</reference>
<gene>
    <name evidence="1" type="ORF">MNBD_CHLOROFLEXI01-5015</name>
</gene>
<sequence>MNELKPLSRKLLRRFVAGELDQTETEQIMAQLANDEASLEIVDELWHDQPSQTAVVQLPVLEPERAQRVRRRIIHQIHRSDLAVNVMKMGTEGFGNVALSLLRPLLDNKNRGSRSRRRRKQND</sequence>
<proteinExistence type="predicted"/>